<keyword evidence="3" id="KW-0337">GPI-anchor biosynthesis</keyword>
<dbReference type="GO" id="GO:0016020">
    <property type="term" value="C:membrane"/>
    <property type="evidence" value="ECO:0007669"/>
    <property type="project" value="GOC"/>
</dbReference>
<keyword evidence="6 10" id="KW-0812">Transmembrane</keyword>
<evidence type="ECO:0000256" key="9">
    <source>
        <dbReference type="ARBA" id="ARBA00023136"/>
    </source>
</evidence>
<reference evidence="11 12" key="1">
    <citation type="journal article" date="2016" name="Nat. Commun.">
        <title>Thousands of microbial genomes shed light on interconnected biogeochemical processes in an aquifer system.</title>
        <authorList>
            <person name="Anantharaman K."/>
            <person name="Brown C.T."/>
            <person name="Hug L.A."/>
            <person name="Sharon I."/>
            <person name="Castelle C.J."/>
            <person name="Probst A.J."/>
            <person name="Thomas B.C."/>
            <person name="Singh A."/>
            <person name="Wilkins M.J."/>
            <person name="Karaoz U."/>
            <person name="Brodie E.L."/>
            <person name="Williams K.H."/>
            <person name="Hubbard S.S."/>
            <person name="Banfield J.F."/>
        </authorList>
    </citation>
    <scope>NUCLEOTIDE SEQUENCE [LARGE SCALE GENOMIC DNA]</scope>
</reference>
<feature type="transmembrane region" description="Helical" evidence="10">
    <location>
        <begin position="211"/>
        <end position="230"/>
    </location>
</feature>
<dbReference type="UniPathway" id="UPA00196"/>
<evidence type="ECO:0000256" key="2">
    <source>
        <dbReference type="ARBA" id="ARBA00004687"/>
    </source>
</evidence>
<comment type="pathway">
    <text evidence="2">Glycolipid biosynthesis; glycosylphosphatidylinositol-anchor biosynthesis.</text>
</comment>
<feature type="transmembrane region" description="Helical" evidence="10">
    <location>
        <begin position="305"/>
        <end position="322"/>
    </location>
</feature>
<evidence type="ECO:0000256" key="5">
    <source>
        <dbReference type="ARBA" id="ARBA00022679"/>
    </source>
</evidence>
<protein>
    <recommendedName>
        <fullName evidence="13">Glycosyltransferase RgtA/B/C/D-like domain-containing protein</fullName>
    </recommendedName>
</protein>
<evidence type="ECO:0008006" key="13">
    <source>
        <dbReference type="Google" id="ProtNLM"/>
    </source>
</evidence>
<dbReference type="EMBL" id="METP01000063">
    <property type="protein sequence ID" value="OGC03053.1"/>
    <property type="molecule type" value="Genomic_DNA"/>
</dbReference>
<evidence type="ECO:0000256" key="4">
    <source>
        <dbReference type="ARBA" id="ARBA00022676"/>
    </source>
</evidence>
<dbReference type="InterPro" id="IPR007315">
    <property type="entry name" value="PIG-V/Gpi18"/>
</dbReference>
<feature type="transmembrane region" description="Helical" evidence="10">
    <location>
        <begin position="350"/>
        <end position="371"/>
    </location>
</feature>
<gene>
    <name evidence="11" type="ORF">A3H38_05100</name>
</gene>
<feature type="transmembrane region" description="Helical" evidence="10">
    <location>
        <begin position="281"/>
        <end position="298"/>
    </location>
</feature>
<keyword evidence="5" id="KW-0808">Transferase</keyword>
<evidence type="ECO:0000256" key="8">
    <source>
        <dbReference type="ARBA" id="ARBA00022989"/>
    </source>
</evidence>
<proteinExistence type="predicted"/>
<dbReference type="GO" id="GO:0031501">
    <property type="term" value="C:mannosyltransferase complex"/>
    <property type="evidence" value="ECO:0007669"/>
    <property type="project" value="TreeGrafter"/>
</dbReference>
<keyword evidence="4" id="KW-0328">Glycosyltransferase</keyword>
<dbReference type="PANTHER" id="PTHR12468">
    <property type="entry name" value="GPI MANNOSYLTRANSFERASE 2"/>
    <property type="match status" value="1"/>
</dbReference>
<dbReference type="PANTHER" id="PTHR12468:SF2">
    <property type="entry name" value="GPI MANNOSYLTRANSFERASE 2"/>
    <property type="match status" value="1"/>
</dbReference>
<keyword evidence="9 10" id="KW-0472">Membrane</keyword>
<evidence type="ECO:0000313" key="11">
    <source>
        <dbReference type="EMBL" id="OGC03053.1"/>
    </source>
</evidence>
<keyword evidence="8 10" id="KW-1133">Transmembrane helix</keyword>
<dbReference type="Pfam" id="PF04188">
    <property type="entry name" value="Mannosyl_trans2"/>
    <property type="match status" value="1"/>
</dbReference>
<accession>A0A1F4R6I9</accession>
<dbReference type="AlphaFoldDB" id="A0A1F4R6I9"/>
<feature type="transmembrane region" description="Helical" evidence="10">
    <location>
        <begin position="135"/>
        <end position="166"/>
    </location>
</feature>
<keyword evidence="7" id="KW-0256">Endoplasmic reticulum</keyword>
<evidence type="ECO:0000256" key="3">
    <source>
        <dbReference type="ARBA" id="ARBA00022502"/>
    </source>
</evidence>
<feature type="transmembrane region" description="Helical" evidence="10">
    <location>
        <begin position="12"/>
        <end position="31"/>
    </location>
</feature>
<evidence type="ECO:0000256" key="7">
    <source>
        <dbReference type="ARBA" id="ARBA00022824"/>
    </source>
</evidence>
<organism evidence="11 12">
    <name type="scientific">candidate division WOR-1 bacterium RIFCSPLOWO2_02_FULL_46_20</name>
    <dbReference type="NCBI Taxonomy" id="1802567"/>
    <lineage>
        <taxon>Bacteria</taxon>
        <taxon>Bacillati</taxon>
        <taxon>Saganbacteria</taxon>
    </lineage>
</organism>
<comment type="caution">
    <text evidence="11">The sequence shown here is derived from an EMBL/GenBank/DDBJ whole genome shotgun (WGS) entry which is preliminary data.</text>
</comment>
<sequence>MEDNNLRKLIKIILAVKACIFLVILIGHYLFPFNYYSHLINFNYPSNAAINLGTGFKTWDAQHYIFLAEKGYAPHQMSNAFSPLFPCLIGLGRIFLGGNSLVAGLFLSNLFSFTAIIFFYLFVKKMFDAPAALAASILFLSFPTSFFLGLVYSESLFIMLVMIFFYCLYQNKVWPVLITGWLLPLTRPQGILLLVPVLIRAFPIRPNSQKKIFLAAPVMLLGGFASYLFFMKYYTGDYFSGLAAQQYFVSGYSIGNMAALPAWFVRNFTAALRFHGFTNSLIDRSFFVVFILLLYPIFRKLDKTLFVYALVMALVPVLAGSFMSYTRYLLPVFPIFMVLAVLLKEKYLYLAIPMFVVQILCLLAHSLNFWIARLTNFLGVV</sequence>
<name>A0A1F4R6I9_UNCSA</name>
<evidence type="ECO:0000256" key="1">
    <source>
        <dbReference type="ARBA" id="ARBA00004477"/>
    </source>
</evidence>
<dbReference type="GO" id="GO:0006506">
    <property type="term" value="P:GPI anchor biosynthetic process"/>
    <property type="evidence" value="ECO:0007669"/>
    <property type="project" value="UniProtKB-UniPathway"/>
</dbReference>
<dbReference type="GO" id="GO:0000009">
    <property type="term" value="F:alpha-1,6-mannosyltransferase activity"/>
    <property type="evidence" value="ECO:0007669"/>
    <property type="project" value="InterPro"/>
</dbReference>
<dbReference type="GO" id="GO:0004376">
    <property type="term" value="F:GPI mannosyltransferase activity"/>
    <property type="evidence" value="ECO:0007669"/>
    <property type="project" value="InterPro"/>
</dbReference>
<comment type="subcellular location">
    <subcellularLocation>
        <location evidence="1">Endoplasmic reticulum membrane</location>
        <topology evidence="1">Multi-pass membrane protein</topology>
    </subcellularLocation>
</comment>
<evidence type="ECO:0000256" key="10">
    <source>
        <dbReference type="SAM" id="Phobius"/>
    </source>
</evidence>
<evidence type="ECO:0000256" key="6">
    <source>
        <dbReference type="ARBA" id="ARBA00022692"/>
    </source>
</evidence>
<feature type="transmembrane region" description="Helical" evidence="10">
    <location>
        <begin position="101"/>
        <end position="123"/>
    </location>
</feature>
<evidence type="ECO:0000313" key="12">
    <source>
        <dbReference type="Proteomes" id="UP000176938"/>
    </source>
</evidence>
<dbReference type="Proteomes" id="UP000176938">
    <property type="component" value="Unassembled WGS sequence"/>
</dbReference>
<feature type="transmembrane region" description="Helical" evidence="10">
    <location>
        <begin position="178"/>
        <end position="199"/>
    </location>
</feature>